<organism evidence="1 2">
    <name type="scientific">Pseudolycoriella hygida</name>
    <dbReference type="NCBI Taxonomy" id="35572"/>
    <lineage>
        <taxon>Eukaryota</taxon>
        <taxon>Metazoa</taxon>
        <taxon>Ecdysozoa</taxon>
        <taxon>Arthropoda</taxon>
        <taxon>Hexapoda</taxon>
        <taxon>Insecta</taxon>
        <taxon>Pterygota</taxon>
        <taxon>Neoptera</taxon>
        <taxon>Endopterygota</taxon>
        <taxon>Diptera</taxon>
        <taxon>Nematocera</taxon>
        <taxon>Sciaroidea</taxon>
        <taxon>Sciaridae</taxon>
        <taxon>Pseudolycoriella</taxon>
    </lineage>
</organism>
<dbReference type="EMBL" id="WJQU01000004">
    <property type="protein sequence ID" value="KAJ6634597.1"/>
    <property type="molecule type" value="Genomic_DNA"/>
</dbReference>
<evidence type="ECO:0000313" key="1">
    <source>
        <dbReference type="EMBL" id="KAJ6634597.1"/>
    </source>
</evidence>
<sequence length="95" mass="11008">MLKCCNDPLSGLFVNLTSSLKHRLHGMVVFSVQEIQKRDKKNKTEIIHPIITGNISVKLLSQLFTGYYRNESVNQNRFIYLDNLLLLTRNDNTNK</sequence>
<accession>A0A9Q0MQT3</accession>
<reference evidence="1" key="1">
    <citation type="submission" date="2022-07" db="EMBL/GenBank/DDBJ databases">
        <authorList>
            <person name="Trinca V."/>
            <person name="Uliana J.V.C."/>
            <person name="Torres T.T."/>
            <person name="Ward R.J."/>
            <person name="Monesi N."/>
        </authorList>
    </citation>
    <scope>NUCLEOTIDE SEQUENCE</scope>
    <source>
        <strain evidence="1">HSMRA1968</strain>
        <tissue evidence="1">Whole embryos</tissue>
    </source>
</reference>
<gene>
    <name evidence="1" type="ORF">Bhyg_13172</name>
</gene>
<evidence type="ECO:0000313" key="2">
    <source>
        <dbReference type="Proteomes" id="UP001151699"/>
    </source>
</evidence>
<keyword evidence="2" id="KW-1185">Reference proteome</keyword>
<dbReference type="Proteomes" id="UP001151699">
    <property type="component" value="Chromosome C"/>
</dbReference>
<name>A0A9Q0MQT3_9DIPT</name>
<comment type="caution">
    <text evidence="1">The sequence shown here is derived from an EMBL/GenBank/DDBJ whole genome shotgun (WGS) entry which is preliminary data.</text>
</comment>
<proteinExistence type="predicted"/>
<protein>
    <submittedName>
        <fullName evidence="1">Uncharacterized protein</fullName>
    </submittedName>
</protein>
<dbReference type="AlphaFoldDB" id="A0A9Q0MQT3"/>